<dbReference type="NCBIfam" id="TIGR01499">
    <property type="entry name" value="folC"/>
    <property type="match status" value="1"/>
</dbReference>
<evidence type="ECO:0000259" key="7">
    <source>
        <dbReference type="Pfam" id="PF08245"/>
    </source>
</evidence>
<dbReference type="Pfam" id="PF08245">
    <property type="entry name" value="Mur_ligase_M"/>
    <property type="match status" value="1"/>
</dbReference>
<dbReference type="SUPFAM" id="SSF53623">
    <property type="entry name" value="MurD-like peptide ligases, catalytic domain"/>
    <property type="match status" value="1"/>
</dbReference>
<keyword evidence="2" id="KW-0436">Ligase</keyword>
<accession>A0AAX0LE35</accession>
<evidence type="ECO:0000256" key="2">
    <source>
        <dbReference type="ARBA" id="ARBA00022598"/>
    </source>
</evidence>
<dbReference type="GO" id="GO:0005524">
    <property type="term" value="F:ATP binding"/>
    <property type="evidence" value="ECO:0007669"/>
    <property type="project" value="UniProtKB-KW"/>
</dbReference>
<sequence length="396" mass="45499">MSLLKDFLSKKPLFYEDIDYDTMPKAWNSIKEKIRPFKIIHIVGTNGKGSTGRFLAQILKQNGNYVGHYTSPHIFNFNERFWLDGKVVSDKKLELAHKKLQDILNDELIKRVSYFEYATLLSVILFCECDYFICEAGMGGELDATNVFDKQLSIFTPIGLDHTAVLGDTLEQICETKFNAIQEKTEVLLNNEMNKKCVKIGFKIANKKQANINFAKDILNQTDMDSINLYSRKFNLPNFLRSNLTLACSGAKQLLGFLDISKLDKLNMSGRCEKIANNIYIDVGHNELGAIQMVDFFKDRKINLIYNSFLDKDFDSILKTLKPILKYVFIYEYESSDRELGGEKLKTALNKLNISNSVFDKENLKNIFDDKNNIYLVFGSFLLVESFLKELQTRAN</sequence>
<evidence type="ECO:0000256" key="3">
    <source>
        <dbReference type="ARBA" id="ARBA00022723"/>
    </source>
</evidence>
<dbReference type="InterPro" id="IPR001645">
    <property type="entry name" value="Folylpolyglutamate_synth"/>
</dbReference>
<keyword evidence="3" id="KW-0479">Metal-binding</keyword>
<dbReference type="InterPro" id="IPR013221">
    <property type="entry name" value="Mur_ligase_cen"/>
</dbReference>
<dbReference type="AlphaFoldDB" id="A0AAX0LE35"/>
<organism evidence="8 9">
    <name type="scientific">Campylobacter pinnipediorum subsp. pinnipediorum</name>
    <dbReference type="NCBI Taxonomy" id="1660067"/>
    <lineage>
        <taxon>Bacteria</taxon>
        <taxon>Pseudomonadati</taxon>
        <taxon>Campylobacterota</taxon>
        <taxon>Epsilonproteobacteria</taxon>
        <taxon>Campylobacterales</taxon>
        <taxon>Campylobacteraceae</taxon>
        <taxon>Campylobacter</taxon>
    </lineage>
</organism>
<dbReference type="Gene3D" id="3.40.1190.10">
    <property type="entry name" value="Mur-like, catalytic domain"/>
    <property type="match status" value="1"/>
</dbReference>
<name>A0AAX0LE35_9BACT</name>
<keyword evidence="4" id="KW-0547">Nucleotide-binding</keyword>
<gene>
    <name evidence="8" type="ORF">BFG04_07880</name>
</gene>
<dbReference type="GO" id="GO:0046872">
    <property type="term" value="F:metal ion binding"/>
    <property type="evidence" value="ECO:0007669"/>
    <property type="project" value="UniProtKB-KW"/>
</dbReference>
<dbReference type="PANTHER" id="PTHR11136">
    <property type="entry name" value="FOLYLPOLYGLUTAMATE SYNTHASE-RELATED"/>
    <property type="match status" value="1"/>
</dbReference>
<keyword evidence="6" id="KW-0460">Magnesium</keyword>
<dbReference type="InterPro" id="IPR036565">
    <property type="entry name" value="Mur-like_cat_sf"/>
</dbReference>
<protein>
    <submittedName>
        <fullName evidence="8">Bifunctional folylpolyglutamate synthase/dihydrofolate synthase</fullName>
    </submittedName>
</protein>
<dbReference type="SUPFAM" id="SSF53244">
    <property type="entry name" value="MurD-like peptide ligases, peptide-binding domain"/>
    <property type="match status" value="1"/>
</dbReference>
<dbReference type="InterPro" id="IPR036615">
    <property type="entry name" value="Mur_ligase_C_dom_sf"/>
</dbReference>
<dbReference type="Gene3D" id="3.90.190.20">
    <property type="entry name" value="Mur ligase, C-terminal domain"/>
    <property type="match status" value="1"/>
</dbReference>
<dbReference type="EMBL" id="MCRK01000005">
    <property type="protein sequence ID" value="OPA82067.1"/>
    <property type="molecule type" value="Genomic_DNA"/>
</dbReference>
<evidence type="ECO:0000256" key="5">
    <source>
        <dbReference type="ARBA" id="ARBA00022840"/>
    </source>
</evidence>
<dbReference type="GO" id="GO:0008841">
    <property type="term" value="F:dihydrofolate synthase activity"/>
    <property type="evidence" value="ECO:0007669"/>
    <property type="project" value="TreeGrafter"/>
</dbReference>
<evidence type="ECO:0000313" key="8">
    <source>
        <dbReference type="EMBL" id="OPA82067.1"/>
    </source>
</evidence>
<reference evidence="8 9" key="1">
    <citation type="submission" date="2016-08" db="EMBL/GenBank/DDBJ databases">
        <title>Campylobacter species from sea mammals.</title>
        <authorList>
            <person name="Gilbert M.J."/>
            <person name="Byrne B.A."/>
            <person name="Zomer A.L."/>
            <person name="Wagenaar J.A."/>
        </authorList>
    </citation>
    <scope>NUCLEOTIDE SEQUENCE [LARGE SCALE GENOMIC DNA]</scope>
    <source>
        <strain evidence="8 9">1105248</strain>
    </source>
</reference>
<evidence type="ECO:0000313" key="9">
    <source>
        <dbReference type="Proteomes" id="UP000189728"/>
    </source>
</evidence>
<feature type="domain" description="Mur ligase central" evidence="7">
    <location>
        <begin position="43"/>
        <end position="217"/>
    </location>
</feature>
<evidence type="ECO:0000256" key="4">
    <source>
        <dbReference type="ARBA" id="ARBA00022741"/>
    </source>
</evidence>
<dbReference type="Proteomes" id="UP000189728">
    <property type="component" value="Unassembled WGS sequence"/>
</dbReference>
<evidence type="ECO:0000256" key="6">
    <source>
        <dbReference type="ARBA" id="ARBA00022842"/>
    </source>
</evidence>
<dbReference type="GO" id="GO:0004326">
    <property type="term" value="F:tetrahydrofolylpolyglutamate synthase activity"/>
    <property type="evidence" value="ECO:0007669"/>
    <property type="project" value="InterPro"/>
</dbReference>
<comment type="caution">
    <text evidence="8">The sequence shown here is derived from an EMBL/GenBank/DDBJ whole genome shotgun (WGS) entry which is preliminary data.</text>
</comment>
<dbReference type="RefSeq" id="WP_069633410.1">
    <property type="nucleotide sequence ID" value="NZ_CP012547.1"/>
</dbReference>
<dbReference type="PANTHER" id="PTHR11136:SF0">
    <property type="entry name" value="DIHYDROFOLATE SYNTHETASE-RELATED"/>
    <property type="match status" value="1"/>
</dbReference>
<evidence type="ECO:0000256" key="1">
    <source>
        <dbReference type="ARBA" id="ARBA00008276"/>
    </source>
</evidence>
<proteinExistence type="inferred from homology"/>
<keyword evidence="5" id="KW-0067">ATP-binding</keyword>
<dbReference type="GO" id="GO:0005737">
    <property type="term" value="C:cytoplasm"/>
    <property type="evidence" value="ECO:0007669"/>
    <property type="project" value="TreeGrafter"/>
</dbReference>
<comment type="similarity">
    <text evidence="1">Belongs to the folylpolyglutamate synthase family.</text>
</comment>